<evidence type="ECO:0000259" key="8">
    <source>
        <dbReference type="Pfam" id="PF00931"/>
    </source>
</evidence>
<keyword evidence="3" id="KW-0677">Repeat</keyword>
<dbReference type="Gene3D" id="3.80.10.10">
    <property type="entry name" value="Ribonuclease Inhibitor"/>
    <property type="match status" value="1"/>
</dbReference>
<reference evidence="12" key="1">
    <citation type="submission" date="2020-10" db="EMBL/GenBank/DDBJ databases">
        <authorList>
            <person name="Han B."/>
            <person name="Lu T."/>
            <person name="Zhao Q."/>
            <person name="Huang X."/>
            <person name="Zhao Y."/>
        </authorList>
    </citation>
    <scope>NUCLEOTIDE SEQUENCE</scope>
</reference>
<evidence type="ECO:0000313" key="13">
    <source>
        <dbReference type="Proteomes" id="UP000604825"/>
    </source>
</evidence>
<comment type="similarity">
    <text evidence="1">Belongs to the disease resistance NB-LRR family.</text>
</comment>
<dbReference type="GO" id="GO:0043531">
    <property type="term" value="F:ADP binding"/>
    <property type="evidence" value="ECO:0007669"/>
    <property type="project" value="InterPro"/>
</dbReference>
<gene>
    <name evidence="12" type="ORF">NCGR_LOCUS67991</name>
</gene>
<name>A0A811SSJ4_9POAL</name>
<feature type="non-terminal residue" evidence="12">
    <location>
        <position position="1"/>
    </location>
</feature>
<proteinExistence type="inferred from homology"/>
<dbReference type="PRINTS" id="PR00364">
    <property type="entry name" value="DISEASERSIST"/>
</dbReference>
<keyword evidence="5" id="KW-0611">Plant defense</keyword>
<keyword evidence="6" id="KW-0067">ATP-binding</keyword>
<evidence type="ECO:0000256" key="4">
    <source>
        <dbReference type="ARBA" id="ARBA00022741"/>
    </source>
</evidence>
<accession>A0A811SSJ4</accession>
<dbReference type="InterPro" id="IPR002182">
    <property type="entry name" value="NB-ARC"/>
</dbReference>
<dbReference type="InterPro" id="IPR036388">
    <property type="entry name" value="WH-like_DNA-bd_sf"/>
</dbReference>
<dbReference type="GO" id="GO:0042742">
    <property type="term" value="P:defense response to bacterium"/>
    <property type="evidence" value="ECO:0007669"/>
    <property type="project" value="UniProtKB-ARBA"/>
</dbReference>
<evidence type="ECO:0000259" key="10">
    <source>
        <dbReference type="Pfam" id="PF23559"/>
    </source>
</evidence>
<comment type="caution">
    <text evidence="12">The sequence shown here is derived from an EMBL/GenBank/DDBJ whole genome shotgun (WGS) entry which is preliminary data.</text>
</comment>
<evidence type="ECO:0000256" key="6">
    <source>
        <dbReference type="ARBA" id="ARBA00022840"/>
    </source>
</evidence>
<evidence type="ECO:0000256" key="5">
    <source>
        <dbReference type="ARBA" id="ARBA00022821"/>
    </source>
</evidence>
<evidence type="ECO:0000256" key="2">
    <source>
        <dbReference type="ARBA" id="ARBA00022614"/>
    </source>
</evidence>
<dbReference type="Pfam" id="PF23559">
    <property type="entry name" value="WHD_DRP"/>
    <property type="match status" value="1"/>
</dbReference>
<organism evidence="12 13">
    <name type="scientific">Miscanthus lutarioriparius</name>
    <dbReference type="NCBI Taxonomy" id="422564"/>
    <lineage>
        <taxon>Eukaryota</taxon>
        <taxon>Viridiplantae</taxon>
        <taxon>Streptophyta</taxon>
        <taxon>Embryophyta</taxon>
        <taxon>Tracheophyta</taxon>
        <taxon>Spermatophyta</taxon>
        <taxon>Magnoliopsida</taxon>
        <taxon>Liliopsida</taxon>
        <taxon>Poales</taxon>
        <taxon>Poaceae</taxon>
        <taxon>PACMAD clade</taxon>
        <taxon>Panicoideae</taxon>
        <taxon>Andropogonodae</taxon>
        <taxon>Andropogoneae</taxon>
        <taxon>Saccharinae</taxon>
        <taxon>Miscanthus</taxon>
    </lineage>
</organism>
<dbReference type="Pfam" id="PF00931">
    <property type="entry name" value="NB-ARC"/>
    <property type="match status" value="1"/>
</dbReference>
<evidence type="ECO:0000313" key="12">
    <source>
        <dbReference type="EMBL" id="CAD6343898.1"/>
    </source>
</evidence>
<feature type="domain" description="Disease resistance R13L4/SHOC-2-like LRR" evidence="11">
    <location>
        <begin position="729"/>
        <end position="987"/>
    </location>
</feature>
<dbReference type="PANTHER" id="PTHR36766:SF36">
    <property type="entry name" value="AAA+ ATPASE DOMAIN-CONTAINING PROTEIN"/>
    <property type="match status" value="1"/>
</dbReference>
<dbReference type="InterPro" id="IPR027417">
    <property type="entry name" value="P-loop_NTPase"/>
</dbReference>
<dbReference type="GO" id="GO:0005524">
    <property type="term" value="F:ATP binding"/>
    <property type="evidence" value="ECO:0007669"/>
    <property type="project" value="UniProtKB-KW"/>
</dbReference>
<dbReference type="AlphaFoldDB" id="A0A811SSJ4"/>
<evidence type="ECO:0000259" key="11">
    <source>
        <dbReference type="Pfam" id="PF23598"/>
    </source>
</evidence>
<dbReference type="SUPFAM" id="SSF52058">
    <property type="entry name" value="L domain-like"/>
    <property type="match status" value="1"/>
</dbReference>
<dbReference type="Gene3D" id="1.10.8.430">
    <property type="entry name" value="Helical domain of apoptotic protease-activating factors"/>
    <property type="match status" value="1"/>
</dbReference>
<dbReference type="InterPro" id="IPR058922">
    <property type="entry name" value="WHD_DRP"/>
</dbReference>
<dbReference type="FunFam" id="1.10.10.10:FF:000322">
    <property type="entry name" value="Probable disease resistance protein At1g63360"/>
    <property type="match status" value="1"/>
</dbReference>
<dbReference type="CDD" id="cd14798">
    <property type="entry name" value="RX-CC_like"/>
    <property type="match status" value="1"/>
</dbReference>
<feature type="domain" description="NB-ARC" evidence="8">
    <location>
        <begin position="349"/>
        <end position="510"/>
    </location>
</feature>
<dbReference type="Gene3D" id="1.10.10.10">
    <property type="entry name" value="Winged helix-like DNA-binding domain superfamily/Winged helix DNA-binding domain"/>
    <property type="match status" value="1"/>
</dbReference>
<feature type="domain" description="Disease resistance N-terminal" evidence="9">
    <location>
        <begin position="168"/>
        <end position="249"/>
    </location>
</feature>
<dbReference type="InterPro" id="IPR041118">
    <property type="entry name" value="Rx_N"/>
</dbReference>
<dbReference type="OrthoDB" id="762143at2759"/>
<dbReference type="PANTHER" id="PTHR36766">
    <property type="entry name" value="PLANT BROAD-SPECTRUM MILDEW RESISTANCE PROTEIN RPW8"/>
    <property type="match status" value="1"/>
</dbReference>
<dbReference type="Pfam" id="PF23598">
    <property type="entry name" value="LRR_14"/>
    <property type="match status" value="1"/>
</dbReference>
<dbReference type="Proteomes" id="UP000604825">
    <property type="component" value="Unassembled WGS sequence"/>
</dbReference>
<evidence type="ECO:0000256" key="3">
    <source>
        <dbReference type="ARBA" id="ARBA00022737"/>
    </source>
</evidence>
<dbReference type="EMBL" id="CAJGYO010000852">
    <property type="protein sequence ID" value="CAD6343898.1"/>
    <property type="molecule type" value="Genomic_DNA"/>
</dbReference>
<dbReference type="InterPro" id="IPR038005">
    <property type="entry name" value="RX-like_CC"/>
</dbReference>
<dbReference type="SUPFAM" id="SSF52540">
    <property type="entry name" value="P-loop containing nucleoside triphosphate hydrolases"/>
    <property type="match status" value="1"/>
</dbReference>
<keyword evidence="4" id="KW-0547">Nucleotide-binding</keyword>
<dbReference type="InterPro" id="IPR032675">
    <property type="entry name" value="LRR_dom_sf"/>
</dbReference>
<dbReference type="GO" id="GO:0009626">
    <property type="term" value="P:plant-type hypersensitive response"/>
    <property type="evidence" value="ECO:0007669"/>
    <property type="project" value="UniProtKB-ARBA"/>
</dbReference>
<sequence>QERCVQTKDGLFFTMLPKGVTTSNIVSHISGRPRNYRMSSDLLILGSEEKTTMAVSEGLKPLAGYLLQLIKANFIASGIPTGNLLMEMTIGTREFALSQKYHKELRLKQNDYTKVHELLEHVYMDQQISNTDASGEMLGRMIPPEYRMSQRQDTEAAKMAVVLDALASYLQDMLLEMAKEEVHLLLGVPDEIKKMGMKLGDLKRFLADADKRNIRDESVKSWVRELRNAMYDATNILDLCQLKTMERGRSCDMGCFNPLLFCMRNPLHAHDIGNRIKSLNERLDDIEKRSKTFNFINLASYEDNTKKVESSLHARRETTGGDELGVVGEKIEEDTRNLVDLLTKKDKNVHEHKNVMVYAIVGVGGIGKTTLAKKIFNHDSIKQEFQKRIWLSVNQKFSDVDLLERAITGAEGSHQAPRNTKDTLERTLKEAVEGCKTLLVMDDVWDHHAWEKVLEPPLINSLARGSCVLVTTRHDTIARGMIAEVPYHHVDKLEEEDAWSLLKKQVVGNENNDEPKVDALKDIGTSIIAKCDGLPLAVKVIGGLLRQKNIRRSDWKNVLNDSTWSVSQMPEELNYAVYLSYQDLNPELKSCFLHYALLPKNTVFLYEQVVAMWISEGFVHGNSQDLEVLGKEYHDQLIARNLLEPDQGYVDQIVCNMHDVVRSFAQYLTRDEALIAHKTEPGHTNNINPQNVIRLSLKSKESESNELEWSSLQAHISLQTLILVGETKINPGDSLSSFPCLRTLHIEDGNFDALSESLVQLKHLRYLSLLGTNTSRLPKKIAKMKFLQCIDLSYCKSLMKLPAGIGMLRQLRYLSLVNSGINNIPRGFSGLTNLRVLKGFPAHVEGDWCSLEELGPLNRLMLLRIHGLENVSSSSFAIKARLGEKVCLSYLDLQCTSSSGGAHRLVKQEEQQHIEKVFDELCPPPCLENLAIKVYFSQRLPRWMTSTAIVSLGCLRILFMEDLPYCTELPDGLFQLPSLEFLQIRSAPAIKHVGPEFLLPHHHEHPSAMENFGSGLEIIVGECPSLDRISNLPKLQDLGIIRCPELKVIEGLPALQKLWLEDYDMETLPGYLQDVKPRHLDLDCDVLLLTSIAKGRSGPEWDKFSHIKQVNAYADDDDNNIERKWYVKYTGDPFSFKTNINVSADASGGVPHGQKAALEAGAIIASAEEEAMEPITTLRVVRSWTLQM</sequence>
<keyword evidence="2" id="KW-0433">Leucine-rich repeat</keyword>
<feature type="domain" description="Disease resistance protein winged helix" evidence="10">
    <location>
        <begin position="598"/>
        <end position="665"/>
    </location>
</feature>
<dbReference type="GO" id="GO:0002758">
    <property type="term" value="P:innate immune response-activating signaling pathway"/>
    <property type="evidence" value="ECO:0007669"/>
    <property type="project" value="UniProtKB-ARBA"/>
</dbReference>
<evidence type="ECO:0000256" key="7">
    <source>
        <dbReference type="ARBA" id="ARBA00023054"/>
    </source>
</evidence>
<dbReference type="InterPro" id="IPR055414">
    <property type="entry name" value="LRR_R13L4/SHOC2-like"/>
</dbReference>
<dbReference type="Gene3D" id="1.20.5.4130">
    <property type="match status" value="1"/>
</dbReference>
<keyword evidence="13" id="KW-1185">Reference proteome</keyword>
<evidence type="ECO:0000256" key="1">
    <source>
        <dbReference type="ARBA" id="ARBA00008894"/>
    </source>
</evidence>
<evidence type="ECO:0000259" key="9">
    <source>
        <dbReference type="Pfam" id="PF18052"/>
    </source>
</evidence>
<dbReference type="Pfam" id="PF18052">
    <property type="entry name" value="Rx_N"/>
    <property type="match status" value="1"/>
</dbReference>
<dbReference type="InterPro" id="IPR042197">
    <property type="entry name" value="Apaf_helical"/>
</dbReference>
<keyword evidence="7" id="KW-0175">Coiled coil</keyword>
<dbReference type="Gene3D" id="3.40.50.300">
    <property type="entry name" value="P-loop containing nucleotide triphosphate hydrolases"/>
    <property type="match status" value="1"/>
</dbReference>
<protein>
    <submittedName>
        <fullName evidence="12">Uncharacterized protein</fullName>
    </submittedName>
</protein>